<reference evidence="2" key="1">
    <citation type="submission" date="2025-08" db="UniProtKB">
        <authorList>
            <consortium name="RefSeq"/>
        </authorList>
    </citation>
    <scope>IDENTIFICATION</scope>
    <source>
        <tissue evidence="2">Muscle</tissue>
    </source>
</reference>
<evidence type="ECO:0000313" key="2">
    <source>
        <dbReference type="RefSeq" id="XP_019506458.1"/>
    </source>
</evidence>
<dbReference type="AlphaFoldDB" id="A0A8B7S1F1"/>
<protein>
    <submittedName>
        <fullName evidence="2">Uncharacterized protein LOC109387176 isoform X3</fullName>
    </submittedName>
</protein>
<proteinExistence type="predicted"/>
<keyword evidence="1" id="KW-1185">Reference proteome</keyword>
<accession>A0A8B7S1F1</accession>
<dbReference type="Proteomes" id="UP000694851">
    <property type="component" value="Unplaced"/>
</dbReference>
<name>A0A8B7S1F1_HIPAR</name>
<sequence>MGENLTLCDLDNGDHTDNSGCLASTTVESDCSRRKWMCGVTCPVCPRREEKGSRVSRKDCSLYSHRCRIQEHRNNMRYIYVLL</sequence>
<dbReference type="OrthoDB" id="433738at2759"/>
<evidence type="ECO:0000313" key="1">
    <source>
        <dbReference type="Proteomes" id="UP000694851"/>
    </source>
</evidence>
<dbReference type="GeneID" id="109387176"/>
<organism evidence="1 2">
    <name type="scientific">Hipposideros armiger</name>
    <name type="common">Great Himalayan leaf-nosed bat</name>
    <dbReference type="NCBI Taxonomy" id="186990"/>
    <lineage>
        <taxon>Eukaryota</taxon>
        <taxon>Metazoa</taxon>
        <taxon>Chordata</taxon>
        <taxon>Craniata</taxon>
        <taxon>Vertebrata</taxon>
        <taxon>Euteleostomi</taxon>
        <taxon>Mammalia</taxon>
        <taxon>Eutheria</taxon>
        <taxon>Laurasiatheria</taxon>
        <taxon>Chiroptera</taxon>
        <taxon>Yinpterochiroptera</taxon>
        <taxon>Rhinolophoidea</taxon>
        <taxon>Hipposideridae</taxon>
        <taxon>Hipposideros</taxon>
    </lineage>
</organism>
<dbReference type="RefSeq" id="XP_019506458.1">
    <property type="nucleotide sequence ID" value="XM_019650913.1"/>
</dbReference>
<gene>
    <name evidence="2" type="primary">LOC109387176</name>
</gene>